<dbReference type="RefSeq" id="WP_332866692.1">
    <property type="nucleotide sequence ID" value="NZ_JBAFSM010000042.1"/>
</dbReference>
<accession>A0AAW9QY12</accession>
<sequence length="139" mass="15908">MERGLLWLPLLILFIGLAWSGWNEYRKVEMYRQWAEGFDRAKYDIYSVLGQKERSLTWGKPTRKGAIDLQTVSLDDVESVRLLVNDRPVDLDPAPASGSTAIELILRDRSTRKIPFTEIALAGQWAKFLQESIAENRGI</sequence>
<dbReference type="EMBL" id="JBAFSM010000042">
    <property type="protein sequence ID" value="MEG3439207.1"/>
    <property type="molecule type" value="Genomic_DNA"/>
</dbReference>
<name>A0AAW9QY12_9CHRO</name>
<keyword evidence="2" id="KW-1185">Reference proteome</keyword>
<evidence type="ECO:0000313" key="1">
    <source>
        <dbReference type="EMBL" id="MEG3439207.1"/>
    </source>
</evidence>
<dbReference type="Proteomes" id="UP001328733">
    <property type="component" value="Unassembled WGS sequence"/>
</dbReference>
<dbReference type="AlphaFoldDB" id="A0AAW9QY12"/>
<evidence type="ECO:0000313" key="2">
    <source>
        <dbReference type="Proteomes" id="UP001328733"/>
    </source>
</evidence>
<comment type="caution">
    <text evidence="1">The sequence shown here is derived from an EMBL/GenBank/DDBJ whole genome shotgun (WGS) entry which is preliminary data.</text>
</comment>
<organism evidence="1 2">
    <name type="scientific">Pannus brasiliensis CCIBt3594</name>
    <dbReference type="NCBI Taxonomy" id="1427578"/>
    <lineage>
        <taxon>Bacteria</taxon>
        <taxon>Bacillati</taxon>
        <taxon>Cyanobacteriota</taxon>
        <taxon>Cyanophyceae</taxon>
        <taxon>Oscillatoriophycideae</taxon>
        <taxon>Chroococcales</taxon>
        <taxon>Microcystaceae</taxon>
        <taxon>Pannus</taxon>
    </lineage>
</organism>
<gene>
    <name evidence="1" type="ORF">V0288_18925</name>
</gene>
<reference evidence="1 2" key="1">
    <citation type="submission" date="2024-01" db="EMBL/GenBank/DDBJ databases">
        <title>Genomic insights into the taxonomy and metabolism of the cyanobacterium Pannus brasiliensis CCIBt3594.</title>
        <authorList>
            <person name="Machado M."/>
            <person name="Botero N.B."/>
            <person name="Andreote A.P.D."/>
            <person name="Feitosa A.M.T."/>
            <person name="Popin R."/>
            <person name="Sivonen K."/>
            <person name="Fiore M.F."/>
        </authorList>
    </citation>
    <scope>NUCLEOTIDE SEQUENCE [LARGE SCALE GENOMIC DNA]</scope>
    <source>
        <strain evidence="1 2">CCIBt3594</strain>
    </source>
</reference>
<proteinExistence type="predicted"/>
<protein>
    <submittedName>
        <fullName evidence="1">Uncharacterized protein</fullName>
    </submittedName>
</protein>